<accession>A0A9W8B0J5</accession>
<evidence type="ECO:0000256" key="6">
    <source>
        <dbReference type="ARBA" id="ARBA00022964"/>
    </source>
</evidence>
<evidence type="ECO:0000256" key="1">
    <source>
        <dbReference type="ARBA" id="ARBA00000428"/>
    </source>
</evidence>
<reference evidence="12" key="1">
    <citation type="submission" date="2022-07" db="EMBL/GenBank/DDBJ databases">
        <title>Phylogenomic reconstructions and comparative analyses of Kickxellomycotina fungi.</title>
        <authorList>
            <person name="Reynolds N.K."/>
            <person name="Stajich J.E."/>
            <person name="Barry K."/>
            <person name="Grigoriev I.V."/>
            <person name="Crous P."/>
            <person name="Smith M.E."/>
        </authorList>
    </citation>
    <scope>NUCLEOTIDE SEQUENCE</scope>
    <source>
        <strain evidence="12">RSA 567</strain>
    </source>
</reference>
<comment type="function">
    <text evidence="11">Catalyzes 2 different reactions between oxygen and the acireductone 1,2-dihydroxy-3-keto-5-methylthiopentene (DHK-MTPene) depending upon the metal bound in the active site. Fe-containing acireductone dioxygenase (Fe-ARD) produces formate and 2-keto-4-methylthiobutyrate (KMTB), the alpha-ketoacid precursor of methionine in the methionine recycle pathway. Ni-containing acireductone dioxygenase (Ni-ARD) produces methylthiopropionate, carbon monoxide and formate, and does not lie on the methionine recycle pathway.</text>
</comment>
<dbReference type="GO" id="GO:0005737">
    <property type="term" value="C:cytoplasm"/>
    <property type="evidence" value="ECO:0007669"/>
    <property type="project" value="UniProtKB-SubCell"/>
</dbReference>
<feature type="binding site" evidence="11">
    <location>
        <position position="87"/>
    </location>
    <ligand>
        <name>Ni(2+)</name>
        <dbReference type="ChEBI" id="CHEBI:49786"/>
        <note>for nickel-dependent acireductone dioxygenase activity</note>
    </ligand>
</feature>
<dbReference type="GO" id="GO:0010308">
    <property type="term" value="F:acireductone dioxygenase (Ni2+-requiring) activity"/>
    <property type="evidence" value="ECO:0007669"/>
    <property type="project" value="UniProtKB-UniRule"/>
</dbReference>
<gene>
    <name evidence="11 12" type="primary">ADI1</name>
    <name evidence="12" type="ORF">H4R34_003124</name>
</gene>
<feature type="binding site" evidence="11">
    <location>
        <position position="87"/>
    </location>
    <ligand>
        <name>Fe(2+)</name>
        <dbReference type="ChEBI" id="CHEBI:29033"/>
        <note>for iron-dependent acireductone dioxygenase activity</note>
    </ligand>
</feature>
<feature type="binding site" evidence="11">
    <location>
        <position position="85"/>
    </location>
    <ligand>
        <name>Fe(2+)</name>
        <dbReference type="ChEBI" id="CHEBI:29033"/>
        <note>for iron-dependent acireductone dioxygenase activity</note>
    </ligand>
</feature>
<dbReference type="Proteomes" id="UP001151582">
    <property type="component" value="Unassembled WGS sequence"/>
</dbReference>
<dbReference type="InterPro" id="IPR011051">
    <property type="entry name" value="RmlC_Cupin_sf"/>
</dbReference>
<evidence type="ECO:0000256" key="8">
    <source>
        <dbReference type="ARBA" id="ARBA00023004"/>
    </source>
</evidence>
<dbReference type="GO" id="GO:0019509">
    <property type="term" value="P:L-methionine salvage from methylthioadenosine"/>
    <property type="evidence" value="ECO:0007669"/>
    <property type="project" value="UniProtKB-UniRule"/>
</dbReference>
<keyword evidence="9 11" id="KW-0486">Methionine biosynthesis</keyword>
<dbReference type="InterPro" id="IPR004313">
    <property type="entry name" value="ARD"/>
</dbReference>
<dbReference type="GO" id="GO:0016151">
    <property type="term" value="F:nickel cation binding"/>
    <property type="evidence" value="ECO:0007669"/>
    <property type="project" value="UniProtKB-UniRule"/>
</dbReference>
<proteinExistence type="inferred from homology"/>
<keyword evidence="10 11" id="KW-0539">Nucleus</keyword>
<feature type="binding site" evidence="11">
    <location>
        <position position="91"/>
    </location>
    <ligand>
        <name>Fe(2+)</name>
        <dbReference type="ChEBI" id="CHEBI:29033"/>
        <note>for iron-dependent acireductone dioxygenase activity</note>
    </ligand>
</feature>
<evidence type="ECO:0000313" key="12">
    <source>
        <dbReference type="EMBL" id="KAJ1978644.1"/>
    </source>
</evidence>
<comment type="similarity">
    <text evidence="11">Belongs to the acireductone dioxygenase (ARD) family.</text>
</comment>
<name>A0A9W8B0J5_9FUNG</name>
<keyword evidence="3 11" id="KW-0533">Nickel</keyword>
<dbReference type="InterPro" id="IPR014710">
    <property type="entry name" value="RmlC-like_jellyroll"/>
</dbReference>
<dbReference type="HAMAP" id="MF_03154">
    <property type="entry name" value="Salvage_MtnD_euk"/>
    <property type="match status" value="1"/>
</dbReference>
<evidence type="ECO:0000256" key="10">
    <source>
        <dbReference type="ARBA" id="ARBA00023242"/>
    </source>
</evidence>
<keyword evidence="2 11" id="KW-0963">Cytoplasm</keyword>
<comment type="cofactor">
    <cofactor evidence="11">
        <name>Fe(2+)</name>
        <dbReference type="ChEBI" id="CHEBI:29033"/>
    </cofactor>
    <cofactor evidence="11">
        <name>Ni(2+)</name>
        <dbReference type="ChEBI" id="CHEBI:49786"/>
    </cofactor>
    <text evidence="11">Binds either 1 Fe or Ni cation per monomer. Iron-binding promotes an acireductone dioxygenase reaction producing 2-keto-4-methylthiobutyrate, while nickel-binding promotes an acireductone dioxygenase reaction producing 3-(methylsulfanyl)propanoate.</text>
</comment>
<dbReference type="InterPro" id="IPR027496">
    <property type="entry name" value="ARD_euk"/>
</dbReference>
<comment type="subcellular location">
    <subcellularLocation>
        <location evidence="11">Cytoplasm</location>
    </subcellularLocation>
    <subcellularLocation>
        <location evidence="11">Nucleus</location>
    </subcellularLocation>
</comment>
<evidence type="ECO:0000256" key="2">
    <source>
        <dbReference type="ARBA" id="ARBA00022490"/>
    </source>
</evidence>
<keyword evidence="6 11" id="KW-0223">Dioxygenase</keyword>
<keyword evidence="8 11" id="KW-0408">Iron</keyword>
<dbReference type="Pfam" id="PF03079">
    <property type="entry name" value="ARD"/>
    <property type="match status" value="1"/>
</dbReference>
<dbReference type="PANTHER" id="PTHR23418:SF0">
    <property type="entry name" value="ACIREDUCTONE DIOXYGENASE"/>
    <property type="match status" value="1"/>
</dbReference>
<dbReference type="OrthoDB" id="1867259at2759"/>
<dbReference type="CDD" id="cd02232">
    <property type="entry name" value="cupin_ARD"/>
    <property type="match status" value="1"/>
</dbReference>
<keyword evidence="4 11" id="KW-0028">Amino-acid biosynthesis</keyword>
<evidence type="ECO:0000256" key="11">
    <source>
        <dbReference type="HAMAP-Rule" id="MF_03154"/>
    </source>
</evidence>
<evidence type="ECO:0000256" key="3">
    <source>
        <dbReference type="ARBA" id="ARBA00022596"/>
    </source>
</evidence>
<dbReference type="GO" id="GO:0005634">
    <property type="term" value="C:nucleus"/>
    <property type="evidence" value="ECO:0007669"/>
    <property type="project" value="UniProtKB-SubCell"/>
</dbReference>
<comment type="catalytic activity">
    <reaction evidence="11">
        <text>1,2-dihydroxy-5-(methylsulfanyl)pent-1-en-3-one + O2 = 3-(methylsulfanyl)propanoate + CO + formate + 2 H(+)</text>
        <dbReference type="Rhea" id="RHEA:14161"/>
        <dbReference type="ChEBI" id="CHEBI:15378"/>
        <dbReference type="ChEBI" id="CHEBI:15379"/>
        <dbReference type="ChEBI" id="CHEBI:15740"/>
        <dbReference type="ChEBI" id="CHEBI:17245"/>
        <dbReference type="ChEBI" id="CHEBI:49016"/>
        <dbReference type="ChEBI" id="CHEBI:49252"/>
        <dbReference type="EC" id="1.13.11.53"/>
    </reaction>
</comment>
<evidence type="ECO:0000256" key="9">
    <source>
        <dbReference type="ARBA" id="ARBA00023167"/>
    </source>
</evidence>
<dbReference type="Gene3D" id="2.60.120.10">
    <property type="entry name" value="Jelly Rolls"/>
    <property type="match status" value="1"/>
</dbReference>
<keyword evidence="5 11" id="KW-0479">Metal-binding</keyword>
<dbReference type="EC" id="1.13.11.54" evidence="11"/>
<evidence type="ECO:0000256" key="5">
    <source>
        <dbReference type="ARBA" id="ARBA00022723"/>
    </source>
</evidence>
<dbReference type="EC" id="1.13.11.53" evidence="11"/>
<feature type="binding site" evidence="11">
    <location>
        <position position="85"/>
    </location>
    <ligand>
        <name>Ni(2+)</name>
        <dbReference type="ChEBI" id="CHEBI:49786"/>
        <note>for nickel-dependent acireductone dioxygenase activity</note>
    </ligand>
</feature>
<feature type="binding site" evidence="11">
    <location>
        <position position="130"/>
    </location>
    <ligand>
        <name>Ni(2+)</name>
        <dbReference type="ChEBI" id="CHEBI:49786"/>
        <note>for nickel-dependent acireductone dioxygenase activity</note>
    </ligand>
</feature>
<evidence type="ECO:0000313" key="13">
    <source>
        <dbReference type="Proteomes" id="UP001151582"/>
    </source>
</evidence>
<protein>
    <recommendedName>
        <fullName evidence="11">Acireductone dioxygenase</fullName>
    </recommendedName>
    <alternativeName>
        <fullName evidence="11">Acireductone dioxygenase (Fe(2+)-requiring)</fullName>
        <shortName evidence="11">ARD'</shortName>
        <shortName evidence="11">Fe-ARD</shortName>
        <ecNumber evidence="11">1.13.11.54</ecNumber>
    </alternativeName>
    <alternativeName>
        <fullName evidence="11">Acireductone dioxygenase (Ni(2+)-requiring)</fullName>
        <shortName evidence="11">ARD</shortName>
        <shortName evidence="11">Ni-ARD</shortName>
        <ecNumber evidence="11">1.13.11.53</ecNumber>
    </alternativeName>
</protein>
<feature type="binding site" evidence="11">
    <location>
        <position position="130"/>
    </location>
    <ligand>
        <name>Fe(2+)</name>
        <dbReference type="ChEBI" id="CHEBI:29033"/>
        <note>for iron-dependent acireductone dioxygenase activity</note>
    </ligand>
</feature>
<dbReference type="AlphaFoldDB" id="A0A9W8B0J5"/>
<evidence type="ECO:0000256" key="7">
    <source>
        <dbReference type="ARBA" id="ARBA00023002"/>
    </source>
</evidence>
<evidence type="ECO:0000256" key="4">
    <source>
        <dbReference type="ARBA" id="ARBA00022605"/>
    </source>
</evidence>
<comment type="pathway">
    <text evidence="11">Amino-acid biosynthesis; L-methionine biosynthesis via salvage pathway; L-methionine from S-methyl-5-thio-alpha-D-ribose 1-phosphate: step 5/6.</text>
</comment>
<comment type="caution">
    <text evidence="12">The sequence shown here is derived from an EMBL/GenBank/DDBJ whole genome shotgun (WGS) entry which is preliminary data.</text>
</comment>
<dbReference type="PANTHER" id="PTHR23418">
    <property type="entry name" value="ACIREDUCTONE DIOXYGENASE"/>
    <property type="match status" value="1"/>
</dbReference>
<dbReference type="GO" id="GO:0010309">
    <property type="term" value="F:acireductone dioxygenase [iron(II)-requiring] activity"/>
    <property type="evidence" value="ECO:0007669"/>
    <property type="project" value="UniProtKB-UniRule"/>
</dbReference>
<sequence>MRAYLYHDTSEDPRRPHECTPSVVVGEAELNRVGVLYWHCSGPNALDQVNAIARDRHYQNRDEITITPEKLPNYEARIKQFFQEHIHEDEEIRYILEGAGYFDIRDHQDRWVRIQVTAGDLLVLPAGIYHRFTLDTGNYIRTMRLFKDEPKWEAIPRPSANSNTYRTQYLAQFIPSA</sequence>
<dbReference type="FunFam" id="2.60.120.10:FF:000099">
    <property type="entry name" value="1,2-dihydroxy-3-keto-5-methylthiopentene dioxygenase"/>
    <property type="match status" value="1"/>
</dbReference>
<dbReference type="GO" id="GO:0005506">
    <property type="term" value="F:iron ion binding"/>
    <property type="evidence" value="ECO:0007669"/>
    <property type="project" value="UniProtKB-UniRule"/>
</dbReference>
<feature type="binding site" evidence="11">
    <location>
        <position position="91"/>
    </location>
    <ligand>
        <name>Ni(2+)</name>
        <dbReference type="ChEBI" id="CHEBI:49786"/>
        <note>for nickel-dependent acireductone dioxygenase activity</note>
    </ligand>
</feature>
<comment type="catalytic activity">
    <reaction evidence="1 11">
        <text>1,2-dihydroxy-5-(methylsulfanyl)pent-1-en-3-one + O2 = 4-methylsulfanyl-2-oxobutanoate + formate + 2 H(+)</text>
        <dbReference type="Rhea" id="RHEA:24504"/>
        <dbReference type="ChEBI" id="CHEBI:15378"/>
        <dbReference type="ChEBI" id="CHEBI:15379"/>
        <dbReference type="ChEBI" id="CHEBI:15740"/>
        <dbReference type="ChEBI" id="CHEBI:16723"/>
        <dbReference type="ChEBI" id="CHEBI:49252"/>
        <dbReference type="EC" id="1.13.11.54"/>
    </reaction>
</comment>
<dbReference type="SUPFAM" id="SSF51182">
    <property type="entry name" value="RmlC-like cupins"/>
    <property type="match status" value="1"/>
</dbReference>
<keyword evidence="13" id="KW-1185">Reference proteome</keyword>
<keyword evidence="7 11" id="KW-0560">Oxidoreductase</keyword>
<organism evidence="12 13">
    <name type="scientific">Dimargaris verticillata</name>
    <dbReference type="NCBI Taxonomy" id="2761393"/>
    <lineage>
        <taxon>Eukaryota</taxon>
        <taxon>Fungi</taxon>
        <taxon>Fungi incertae sedis</taxon>
        <taxon>Zoopagomycota</taxon>
        <taxon>Kickxellomycotina</taxon>
        <taxon>Dimargaritomycetes</taxon>
        <taxon>Dimargaritales</taxon>
        <taxon>Dimargaritaceae</taxon>
        <taxon>Dimargaris</taxon>
    </lineage>
</organism>
<dbReference type="EMBL" id="JANBQB010000264">
    <property type="protein sequence ID" value="KAJ1978644.1"/>
    <property type="molecule type" value="Genomic_DNA"/>
</dbReference>